<gene>
    <name evidence="5" type="ORF">N4G62_12965</name>
</gene>
<proteinExistence type="predicted"/>
<dbReference type="InterPro" id="IPR036831">
    <property type="entry name" value="HdeA_sf"/>
</dbReference>
<keyword evidence="3" id="KW-0143">Chaperone</keyword>
<dbReference type="Proteomes" id="UP001292182">
    <property type="component" value="Unassembled WGS sequence"/>
</dbReference>
<dbReference type="SUPFAM" id="SSF47752">
    <property type="entry name" value="Protein HNS-dependent expression A, HdeA"/>
    <property type="match status" value="1"/>
</dbReference>
<feature type="signal peptide" evidence="4">
    <location>
        <begin position="1"/>
        <end position="24"/>
    </location>
</feature>
<dbReference type="InterPro" id="IPR010486">
    <property type="entry name" value="HNS-dep_expression_A/B"/>
</dbReference>
<keyword evidence="1 4" id="KW-0732">Signal</keyword>
<evidence type="ECO:0000313" key="6">
    <source>
        <dbReference type="Proteomes" id="UP001292182"/>
    </source>
</evidence>
<comment type="caution">
    <text evidence="5">The sequence shown here is derived from an EMBL/GenBank/DDBJ whole genome shotgun (WGS) entry which is preliminary data.</text>
</comment>
<name>A0ABU5LTB6_9SPHN</name>
<sequence>MKMLKTFGFAAVLSVAAVSSGAFAQSVYEQAHVPGKNGVRVIEVLKSGKKMETVSCHDFGMLDESFRPQAIVYAANYGPKGKPHPTYTVDGVEKIVPVVVDQCKARPGDHFVTAVKRAIKQQP</sequence>
<evidence type="ECO:0000256" key="1">
    <source>
        <dbReference type="ARBA" id="ARBA00022729"/>
    </source>
</evidence>
<evidence type="ECO:0000256" key="2">
    <source>
        <dbReference type="ARBA" id="ARBA00022764"/>
    </source>
</evidence>
<dbReference type="RefSeq" id="WP_257575445.1">
    <property type="nucleotide sequence ID" value="NZ_CP079203.1"/>
</dbReference>
<accession>A0ABU5LTB6</accession>
<evidence type="ECO:0000256" key="4">
    <source>
        <dbReference type="SAM" id="SignalP"/>
    </source>
</evidence>
<keyword evidence="6" id="KW-1185">Reference proteome</keyword>
<dbReference type="Pfam" id="PF06411">
    <property type="entry name" value="HdeA"/>
    <property type="match status" value="1"/>
</dbReference>
<keyword evidence="2" id="KW-0574">Periplasm</keyword>
<evidence type="ECO:0000256" key="3">
    <source>
        <dbReference type="ARBA" id="ARBA00023186"/>
    </source>
</evidence>
<dbReference type="EMBL" id="JAOBTW010000013">
    <property type="protein sequence ID" value="MDZ7282940.1"/>
    <property type="molecule type" value="Genomic_DNA"/>
</dbReference>
<evidence type="ECO:0000313" key="5">
    <source>
        <dbReference type="EMBL" id="MDZ7282940.1"/>
    </source>
</evidence>
<dbReference type="InterPro" id="IPR038303">
    <property type="entry name" value="HdeA/HdeB_sf"/>
</dbReference>
<dbReference type="Gene3D" id="1.10.890.10">
    <property type="entry name" value="HNS-dependent expression A"/>
    <property type="match status" value="1"/>
</dbReference>
<organism evidence="5 6">
    <name type="scientific">Sphingomonas sanguinis</name>
    <dbReference type="NCBI Taxonomy" id="33051"/>
    <lineage>
        <taxon>Bacteria</taxon>
        <taxon>Pseudomonadati</taxon>
        <taxon>Pseudomonadota</taxon>
        <taxon>Alphaproteobacteria</taxon>
        <taxon>Sphingomonadales</taxon>
        <taxon>Sphingomonadaceae</taxon>
        <taxon>Sphingomonas</taxon>
    </lineage>
</organism>
<feature type="chain" id="PRO_5047376841" evidence="4">
    <location>
        <begin position="25"/>
        <end position="123"/>
    </location>
</feature>
<reference evidence="6" key="1">
    <citation type="submission" date="2023-07" db="EMBL/GenBank/DDBJ databases">
        <title>Whole genome sequence analysis of rice epiphytic Sphingomonas sanguinis OsEp_Plm_15B2.</title>
        <authorList>
            <person name="Sahu K.P."/>
            <person name="Asharani P."/>
            <person name="Reddy B."/>
            <person name="Kumar A."/>
        </authorList>
    </citation>
    <scope>NUCLEOTIDE SEQUENCE [LARGE SCALE GENOMIC DNA]</scope>
    <source>
        <strain evidence="6">OsEp_Plm_15B2</strain>
    </source>
</reference>
<protein>
    <submittedName>
        <fullName evidence="5">HdeA/HdeB family chaperone</fullName>
    </submittedName>
</protein>